<accession>A0ABW6B5C5</accession>
<dbReference type="Proteomes" id="UP001597560">
    <property type="component" value="Unassembled WGS sequence"/>
</dbReference>
<reference evidence="2" key="1">
    <citation type="journal article" date="2019" name="Int. J. Syst. Evol. Microbiol.">
        <title>The Global Catalogue of Microorganisms (GCM) 10K type strain sequencing project: providing services to taxonomists for standard genome sequencing and annotation.</title>
        <authorList>
            <consortium name="The Broad Institute Genomics Platform"/>
            <consortium name="The Broad Institute Genome Sequencing Center for Infectious Disease"/>
            <person name="Wu L."/>
            <person name="Ma J."/>
        </authorList>
    </citation>
    <scope>NUCLEOTIDE SEQUENCE [LARGE SCALE GENOMIC DNA]</scope>
    <source>
        <strain evidence="2">KCTC 23098</strain>
    </source>
</reference>
<comment type="caution">
    <text evidence="1">The sequence shown here is derived from an EMBL/GenBank/DDBJ whole genome shotgun (WGS) entry which is preliminary data.</text>
</comment>
<organism evidence="1 2">
    <name type="scientific">Olivibacter jilunii</name>
    <dbReference type="NCBI Taxonomy" id="985016"/>
    <lineage>
        <taxon>Bacteria</taxon>
        <taxon>Pseudomonadati</taxon>
        <taxon>Bacteroidota</taxon>
        <taxon>Sphingobacteriia</taxon>
        <taxon>Sphingobacteriales</taxon>
        <taxon>Sphingobacteriaceae</taxon>
        <taxon>Olivibacter</taxon>
    </lineage>
</organism>
<proteinExistence type="predicted"/>
<dbReference type="Pfam" id="PF06906">
    <property type="entry name" value="DUF1272"/>
    <property type="match status" value="1"/>
</dbReference>
<dbReference type="EMBL" id="JBHUPA010000008">
    <property type="protein sequence ID" value="MFD2963663.1"/>
    <property type="molecule type" value="Genomic_DNA"/>
</dbReference>
<name>A0ABW6B5C5_9SPHI</name>
<gene>
    <name evidence="1" type="ORF">ACFS6J_17795</name>
</gene>
<sequence length="42" mass="4630">MICIDCVSNILYDVCPNCGGHLPTSHCRIRTGDSRGSCKYLK</sequence>
<dbReference type="RefSeq" id="WP_377611750.1">
    <property type="nucleotide sequence ID" value="NZ_JBHUPA010000008.1"/>
</dbReference>
<evidence type="ECO:0000313" key="2">
    <source>
        <dbReference type="Proteomes" id="UP001597560"/>
    </source>
</evidence>
<evidence type="ECO:0000313" key="1">
    <source>
        <dbReference type="EMBL" id="MFD2963663.1"/>
    </source>
</evidence>
<keyword evidence="2" id="KW-1185">Reference proteome</keyword>
<dbReference type="InterPro" id="IPR010696">
    <property type="entry name" value="DUF1272"/>
</dbReference>
<protein>
    <submittedName>
        <fullName evidence="1">DUF1272 domain-containing protein</fullName>
    </submittedName>
</protein>